<name>A0A3N0EX41_SINP1</name>
<dbReference type="InterPro" id="IPR004919">
    <property type="entry name" value="GmrSD_N"/>
</dbReference>
<dbReference type="InterPro" id="IPR044946">
    <property type="entry name" value="Restrct_endonuc_typeI_TRD_sf"/>
</dbReference>
<keyword evidence="2" id="KW-0238">DNA-binding</keyword>
<feature type="domain" description="GmrSD restriction endonucleases N-terminal" evidence="3">
    <location>
        <begin position="402"/>
        <end position="550"/>
    </location>
</feature>
<dbReference type="SUPFAM" id="SSF116734">
    <property type="entry name" value="DNA methylase specificity domain"/>
    <property type="match status" value="1"/>
</dbReference>
<evidence type="ECO:0000313" key="5">
    <source>
        <dbReference type="Proteomes" id="UP000267469"/>
    </source>
</evidence>
<dbReference type="EMBL" id="RJTM01000018">
    <property type="protein sequence ID" value="RNL92282.1"/>
    <property type="molecule type" value="Genomic_DNA"/>
</dbReference>
<comment type="caution">
    <text evidence="4">The sequence shown here is derived from an EMBL/GenBank/DDBJ whole genome shotgun (WGS) entry which is preliminary data.</text>
</comment>
<accession>A0A3N0EX41</accession>
<dbReference type="Gene3D" id="3.90.220.20">
    <property type="entry name" value="DNA methylase specificity domains"/>
    <property type="match status" value="1"/>
</dbReference>
<dbReference type="OrthoDB" id="9764212at2"/>
<dbReference type="Pfam" id="PF03235">
    <property type="entry name" value="GmrSD_N"/>
    <property type="match status" value="2"/>
</dbReference>
<evidence type="ECO:0000256" key="2">
    <source>
        <dbReference type="ARBA" id="ARBA00023125"/>
    </source>
</evidence>
<evidence type="ECO:0000259" key="3">
    <source>
        <dbReference type="Pfam" id="PF03235"/>
    </source>
</evidence>
<dbReference type="Proteomes" id="UP000267469">
    <property type="component" value="Unassembled WGS sequence"/>
</dbReference>
<protein>
    <submittedName>
        <fullName evidence="4">DUF262 domain-containing protein</fullName>
    </submittedName>
</protein>
<dbReference type="GO" id="GO:0009307">
    <property type="term" value="P:DNA restriction-modification system"/>
    <property type="evidence" value="ECO:0007669"/>
    <property type="project" value="UniProtKB-KW"/>
</dbReference>
<dbReference type="RefSeq" id="WP_123214669.1">
    <property type="nucleotide sequence ID" value="NZ_RJTM01000018.1"/>
</dbReference>
<dbReference type="PANTHER" id="PTHR39639:SF1">
    <property type="entry name" value="DUF262 DOMAIN-CONTAINING PROTEIN"/>
    <property type="match status" value="1"/>
</dbReference>
<sequence>MDIRDIFENKIKIESKVMSIESLFNNASRVRNTDFKPSYQRNYVWDDEKATYFIESILLGTEIPPLVFFKNSDKTEVIDGRQRYQTILRFKGNEFKLRKNGLHKLGNIGIANKQFKDIDTELQDLFWDTKLRIIEFSFPSREGISDDIEELVKREIFKRYNSGITPLKPSEIDNAVYLEDDLNAYLKQKIQEDEILNRDISNVFHFEKNNIEIILKRVRQLLVQHEIPIKYYAVKKQSIVSKFYEALFAKIDTSEIENIYQSFIAKLNLLVKIKATFLKQSNSYNRLISECLFWVFSALENEDIQLQKIDKPELIDKLVIYLVNNIESYSLQRSSFSKELYERYSATARFFEQEFDTSLKLYLDTNQEFIQRNNEINPVDDELTSFEELRINKPEPSSIAITDIIRSMDRQRFLIRPQYQRKEVINKKKSSSIIESILLGIKIPPIFVFKREDGVREVLDGQQRILSILGFTGDPYLDENGERTYSNKNGYSLYLKNSILTNLHGNKFNALSLEFQDRIKNFDLWVIEIDKKYNKNFEPIDLFVRLNDKPYPIKEDSFEMWNSYISRDIIDTIKAAHRNHKNWFYFRKNNSRMEDENIYTALSFLQFSRNKNETNQSNGKSEIDIYKIGTKINFRLKSKNEITKTLESFQDKNDFINAINHFEFEFIRKLKELLTESKDLTTISLNKNLDELLLITKGRRTQQSFYALWYFLFDIPYNAILHNKAKIRKDIKFLFSLMASIDEKSTFENAVKSFKDKYSDNQPNKNNTTAFLKEIASIEAGVKEDIKKSSQISSDTHVNYNCLTQGVFKNYSFNKEKLELITIDIDLSVRELFESKGKILISRAFNSSSRFNIAISNDVVAFKNNIIGLVLNRPNFIPKYILALLSSRFYFHKYYIEKRKDQEETKPLSLTDINEIEIPIIDLDSQIQIANIVDYIIHSEGNHKATLFFERVLDALVYEIFFDKEFKEKEIEIKNYISTFPKLEAEPDNEKKAEAAEKLYAEISSPEHNLGGNFLSLLNIPQVIEIESHY</sequence>
<dbReference type="AlphaFoldDB" id="A0A3N0EX41"/>
<evidence type="ECO:0000313" key="4">
    <source>
        <dbReference type="EMBL" id="RNL92282.1"/>
    </source>
</evidence>
<dbReference type="PANTHER" id="PTHR39639">
    <property type="entry name" value="CHROMOSOME 16, WHOLE GENOME SHOTGUN SEQUENCE"/>
    <property type="match status" value="1"/>
</dbReference>
<evidence type="ECO:0000256" key="1">
    <source>
        <dbReference type="ARBA" id="ARBA00022747"/>
    </source>
</evidence>
<dbReference type="GO" id="GO:0003677">
    <property type="term" value="F:DNA binding"/>
    <property type="evidence" value="ECO:0007669"/>
    <property type="project" value="UniProtKB-KW"/>
</dbReference>
<keyword evidence="1" id="KW-0680">Restriction system</keyword>
<organism evidence="4 5">
    <name type="scientific">Sinomicrobium pectinilyticum</name>
    <dbReference type="NCBI Taxonomy" id="1084421"/>
    <lineage>
        <taxon>Bacteria</taxon>
        <taxon>Pseudomonadati</taxon>
        <taxon>Bacteroidota</taxon>
        <taxon>Flavobacteriia</taxon>
        <taxon>Flavobacteriales</taxon>
        <taxon>Flavobacteriaceae</taxon>
        <taxon>Sinomicrobium</taxon>
    </lineage>
</organism>
<reference evidence="4 5" key="1">
    <citation type="submission" date="2018-10" db="EMBL/GenBank/DDBJ databases">
        <title>Sinomicrobium pectinilyticum sp. nov., a pectinase-producing bacterium isolated from alkaline and saline soil, and emended description of the genus Sinomicrobium.</title>
        <authorList>
            <person name="Cheng B."/>
            <person name="Li C."/>
            <person name="Lai Q."/>
            <person name="Du M."/>
            <person name="Shao Z."/>
            <person name="Xu P."/>
            <person name="Yang C."/>
        </authorList>
    </citation>
    <scope>NUCLEOTIDE SEQUENCE [LARGE SCALE GENOMIC DNA]</scope>
    <source>
        <strain evidence="4 5">5DNS001</strain>
    </source>
</reference>
<keyword evidence="5" id="KW-1185">Reference proteome</keyword>
<proteinExistence type="predicted"/>
<feature type="domain" description="GmrSD restriction endonucleases N-terminal" evidence="3">
    <location>
        <begin position="20"/>
        <end position="177"/>
    </location>
</feature>
<gene>
    <name evidence="4" type="ORF">ED312_03730</name>
</gene>